<gene>
    <name evidence="2" type="ORF">PGLA2088_LOCUS2603</name>
</gene>
<proteinExistence type="predicted"/>
<organism evidence="2 3">
    <name type="scientific">Polarella glacialis</name>
    <name type="common">Dinoflagellate</name>
    <dbReference type="NCBI Taxonomy" id="89957"/>
    <lineage>
        <taxon>Eukaryota</taxon>
        <taxon>Sar</taxon>
        <taxon>Alveolata</taxon>
        <taxon>Dinophyceae</taxon>
        <taxon>Suessiales</taxon>
        <taxon>Suessiaceae</taxon>
        <taxon>Polarella</taxon>
    </lineage>
</organism>
<sequence>ARGSAGRSGGHAAKGAGKSEGHSLRWWTDVAEVCPLSGFPIALLPYPPFKLQAVSPQRGSRETPKLVDGPYLVLSVLCSWRFEVLGKALTVADVNALDLYMKRCKLGPFRLGRALELLSEHSPEAHKELEEIRFTARRRLEGLKHIQRVRLTRGGEVQPAAEGSGRVEAVTGTQHDASMSEERTTPAVVGQQGRRQQQQPQ</sequence>
<comment type="caution">
    <text evidence="2">The sequence shown here is derived from an EMBL/GenBank/DDBJ whole genome shotgun (WGS) entry which is preliminary data.</text>
</comment>
<feature type="non-terminal residue" evidence="2">
    <location>
        <position position="201"/>
    </location>
</feature>
<feature type="non-terminal residue" evidence="2">
    <location>
        <position position="1"/>
    </location>
</feature>
<dbReference type="Proteomes" id="UP000626109">
    <property type="component" value="Unassembled WGS sequence"/>
</dbReference>
<protein>
    <submittedName>
        <fullName evidence="2">Uncharacterized protein</fullName>
    </submittedName>
</protein>
<reference evidence="2" key="1">
    <citation type="submission" date="2021-02" db="EMBL/GenBank/DDBJ databases">
        <authorList>
            <person name="Dougan E. K."/>
            <person name="Rhodes N."/>
            <person name="Thang M."/>
            <person name="Chan C."/>
        </authorList>
    </citation>
    <scope>NUCLEOTIDE SEQUENCE</scope>
</reference>
<feature type="compositionally biased region" description="Low complexity" evidence="1">
    <location>
        <begin position="190"/>
        <end position="201"/>
    </location>
</feature>
<dbReference type="EMBL" id="CAJNNW010002154">
    <property type="protein sequence ID" value="CAE8643675.1"/>
    <property type="molecule type" value="Genomic_DNA"/>
</dbReference>
<accession>A0A813HZL0</accession>
<dbReference type="AlphaFoldDB" id="A0A813HZL0"/>
<evidence type="ECO:0000313" key="2">
    <source>
        <dbReference type="EMBL" id="CAE8643675.1"/>
    </source>
</evidence>
<evidence type="ECO:0000256" key="1">
    <source>
        <dbReference type="SAM" id="MobiDB-lite"/>
    </source>
</evidence>
<feature type="region of interest" description="Disordered" evidence="1">
    <location>
        <begin position="154"/>
        <end position="201"/>
    </location>
</feature>
<evidence type="ECO:0000313" key="3">
    <source>
        <dbReference type="Proteomes" id="UP000626109"/>
    </source>
</evidence>
<name>A0A813HZL0_POLGL</name>